<dbReference type="GO" id="GO:0000105">
    <property type="term" value="P:L-histidine biosynthetic process"/>
    <property type="evidence" value="ECO:0007669"/>
    <property type="project" value="UniProtKB-UniRule"/>
</dbReference>
<dbReference type="EMBL" id="DXET01000161">
    <property type="protein sequence ID" value="HIX81805.1"/>
    <property type="molecule type" value="Genomic_DNA"/>
</dbReference>
<dbReference type="GO" id="GO:0005737">
    <property type="term" value="C:cytoplasm"/>
    <property type="evidence" value="ECO:0007669"/>
    <property type="project" value="TreeGrafter"/>
</dbReference>
<evidence type="ECO:0000256" key="7">
    <source>
        <dbReference type="ARBA" id="ARBA00049158"/>
    </source>
</evidence>
<comment type="similarity">
    <text evidence="2 8">Belongs to the PHP hydrolase family. HisK subfamily.</text>
</comment>
<dbReference type="EC" id="3.1.3.15" evidence="3 8"/>
<sequence>MKTNYHTHTFRCGHAIGDEEEMVISALNEGIEVLGFSEHVPLPHYRKHLLKGIPYTIGNFHSFGSACLSILKNGPAMRLPYSKKDIHIEKVKELKEKYKDQITIYQGFEAEYFEEYLDYYQELLDSDEIDYLILGNHFDKYSVATKYYGKPAISDKEIISYKDNVLKALDTDLFTYIAHPDLFMIGKIYFDEFCENITREICQKALEKDVPLEINAGGIRRGYRRVNDELLYPYPNSHFFDIVSEMGCKVILGIDGHSPDHFNQDDFEALERFAWRHNLNVIEQPVFKKGKIKK</sequence>
<dbReference type="PANTHER" id="PTHR21039:SF0">
    <property type="entry name" value="HISTIDINOL-PHOSPHATASE"/>
    <property type="match status" value="1"/>
</dbReference>
<reference evidence="10" key="2">
    <citation type="submission" date="2021-04" db="EMBL/GenBank/DDBJ databases">
        <authorList>
            <person name="Gilroy R."/>
        </authorList>
    </citation>
    <scope>NUCLEOTIDE SEQUENCE</scope>
    <source>
        <strain evidence="10">ChiGjej1B1-14440</strain>
    </source>
</reference>
<name>A0A9D2BM49_9FIRM</name>
<organism evidence="10 11">
    <name type="scientific">Candidatus Erysipelatoclostridium merdavium</name>
    <dbReference type="NCBI Taxonomy" id="2838566"/>
    <lineage>
        <taxon>Bacteria</taxon>
        <taxon>Bacillati</taxon>
        <taxon>Bacillota</taxon>
        <taxon>Erysipelotrichia</taxon>
        <taxon>Erysipelotrichales</taxon>
        <taxon>Erysipelotrichales incertae sedis</taxon>
    </lineage>
</organism>
<evidence type="ECO:0000256" key="4">
    <source>
        <dbReference type="ARBA" id="ARBA00022605"/>
    </source>
</evidence>
<evidence type="ECO:0000256" key="3">
    <source>
        <dbReference type="ARBA" id="ARBA00013085"/>
    </source>
</evidence>
<evidence type="ECO:0000256" key="1">
    <source>
        <dbReference type="ARBA" id="ARBA00004970"/>
    </source>
</evidence>
<evidence type="ECO:0000313" key="10">
    <source>
        <dbReference type="EMBL" id="HIX81805.1"/>
    </source>
</evidence>
<feature type="domain" description="PHP" evidence="9">
    <location>
        <begin position="5"/>
        <end position="216"/>
    </location>
</feature>
<protein>
    <recommendedName>
        <fullName evidence="3 8">Histidinol-phosphatase</fullName>
        <shortName evidence="8">HolPase</shortName>
        <ecNumber evidence="3 8">3.1.3.15</ecNumber>
    </recommendedName>
</protein>
<evidence type="ECO:0000256" key="5">
    <source>
        <dbReference type="ARBA" id="ARBA00022801"/>
    </source>
</evidence>
<evidence type="ECO:0000256" key="2">
    <source>
        <dbReference type="ARBA" id="ARBA00009152"/>
    </source>
</evidence>
<dbReference type="Proteomes" id="UP000886724">
    <property type="component" value="Unassembled WGS sequence"/>
</dbReference>
<reference evidence="10" key="1">
    <citation type="journal article" date="2021" name="PeerJ">
        <title>Extensive microbial diversity within the chicken gut microbiome revealed by metagenomics and culture.</title>
        <authorList>
            <person name="Gilroy R."/>
            <person name="Ravi A."/>
            <person name="Getino M."/>
            <person name="Pursley I."/>
            <person name="Horton D.L."/>
            <person name="Alikhan N.F."/>
            <person name="Baker D."/>
            <person name="Gharbi K."/>
            <person name="Hall N."/>
            <person name="Watson M."/>
            <person name="Adriaenssens E.M."/>
            <person name="Foster-Nyarko E."/>
            <person name="Jarju S."/>
            <person name="Secka A."/>
            <person name="Antonio M."/>
            <person name="Oren A."/>
            <person name="Chaudhuri R.R."/>
            <person name="La Ragione R."/>
            <person name="Hildebrand F."/>
            <person name="Pallen M.J."/>
        </authorList>
    </citation>
    <scope>NUCLEOTIDE SEQUENCE</scope>
    <source>
        <strain evidence="10">ChiGjej1B1-14440</strain>
    </source>
</reference>
<dbReference type="InterPro" id="IPR004013">
    <property type="entry name" value="PHP_dom"/>
</dbReference>
<proteinExistence type="inferred from homology"/>
<evidence type="ECO:0000313" key="11">
    <source>
        <dbReference type="Proteomes" id="UP000886724"/>
    </source>
</evidence>
<keyword evidence="6 8" id="KW-0368">Histidine biosynthesis</keyword>
<dbReference type="SUPFAM" id="SSF89550">
    <property type="entry name" value="PHP domain-like"/>
    <property type="match status" value="1"/>
</dbReference>
<comment type="catalytic activity">
    <reaction evidence="7 8">
        <text>L-histidinol phosphate + H2O = L-histidinol + phosphate</text>
        <dbReference type="Rhea" id="RHEA:14465"/>
        <dbReference type="ChEBI" id="CHEBI:15377"/>
        <dbReference type="ChEBI" id="CHEBI:43474"/>
        <dbReference type="ChEBI" id="CHEBI:57699"/>
        <dbReference type="ChEBI" id="CHEBI:57980"/>
        <dbReference type="EC" id="3.1.3.15"/>
    </reaction>
</comment>
<gene>
    <name evidence="10" type="ORF">H9980_07545</name>
</gene>
<dbReference type="PANTHER" id="PTHR21039">
    <property type="entry name" value="HISTIDINOL PHOSPHATASE-RELATED"/>
    <property type="match status" value="1"/>
</dbReference>
<comment type="caution">
    <text evidence="10">The sequence shown here is derived from an EMBL/GenBank/DDBJ whole genome shotgun (WGS) entry which is preliminary data.</text>
</comment>
<keyword evidence="5 8" id="KW-0378">Hydrolase</keyword>
<dbReference type="Gene3D" id="3.20.20.140">
    <property type="entry name" value="Metal-dependent hydrolases"/>
    <property type="match status" value="1"/>
</dbReference>
<accession>A0A9D2BM49</accession>
<dbReference type="CDD" id="cd12110">
    <property type="entry name" value="PHP_HisPPase_Hisj_like"/>
    <property type="match status" value="1"/>
</dbReference>
<evidence type="ECO:0000256" key="6">
    <source>
        <dbReference type="ARBA" id="ARBA00023102"/>
    </source>
</evidence>
<dbReference type="AlphaFoldDB" id="A0A9D2BM49"/>
<keyword evidence="4 8" id="KW-0028">Amino-acid biosynthesis</keyword>
<dbReference type="Pfam" id="PF02811">
    <property type="entry name" value="PHP"/>
    <property type="match status" value="1"/>
</dbReference>
<evidence type="ECO:0000256" key="8">
    <source>
        <dbReference type="RuleBase" id="RU366003"/>
    </source>
</evidence>
<evidence type="ECO:0000259" key="9">
    <source>
        <dbReference type="Pfam" id="PF02811"/>
    </source>
</evidence>
<dbReference type="GO" id="GO:0004401">
    <property type="term" value="F:histidinol-phosphatase activity"/>
    <property type="evidence" value="ECO:0007669"/>
    <property type="project" value="UniProtKB-UniRule"/>
</dbReference>
<comment type="pathway">
    <text evidence="1 8">Amino-acid biosynthesis; L-histidine biosynthesis; L-histidine from 5-phospho-alpha-D-ribose 1-diphosphate: step 8/9.</text>
</comment>
<dbReference type="InterPro" id="IPR016195">
    <property type="entry name" value="Pol/histidinol_Pase-like"/>
</dbReference>
<dbReference type="InterPro" id="IPR010140">
    <property type="entry name" value="Histidinol_P_phosphatase_HisJ"/>
</dbReference>